<protein>
    <submittedName>
        <fullName evidence="2">Uncharacterized protein</fullName>
    </submittedName>
</protein>
<accession>A0ABQ8Q3G6</accession>
<feature type="region of interest" description="Disordered" evidence="1">
    <location>
        <begin position="82"/>
        <end position="133"/>
    </location>
</feature>
<keyword evidence="3" id="KW-1185">Reference proteome</keyword>
<reference evidence="2" key="1">
    <citation type="submission" date="2022-08" db="EMBL/GenBank/DDBJ databases">
        <authorList>
            <consortium name="DOE Joint Genome Institute"/>
            <person name="Min B."/>
            <person name="Riley R."/>
            <person name="Sierra-Patev S."/>
            <person name="Naranjo-Ortiz M."/>
            <person name="Looney B."/>
            <person name="Konkel Z."/>
            <person name="Slot J.C."/>
            <person name="Sakamoto Y."/>
            <person name="Steenwyk J.L."/>
            <person name="Rokas A."/>
            <person name="Carro J."/>
            <person name="Camarero S."/>
            <person name="Ferreira P."/>
            <person name="Molpeceres G."/>
            <person name="Ruiz-Duenas F.J."/>
            <person name="Serrano A."/>
            <person name="Henrissat B."/>
            <person name="Drula E."/>
            <person name="Hughes K.W."/>
            <person name="Mata J.L."/>
            <person name="Ishikawa N.K."/>
            <person name="Vargas-Isla R."/>
            <person name="Ushijima S."/>
            <person name="Smith C.A."/>
            <person name="Ahrendt S."/>
            <person name="Andreopoulos W."/>
            <person name="He G."/>
            <person name="Labutti K."/>
            <person name="Lipzen A."/>
            <person name="Ng V."/>
            <person name="Sandor L."/>
            <person name="Barry K."/>
            <person name="Martinez A.T."/>
            <person name="Xiao Y."/>
            <person name="Gibbons J.G."/>
            <person name="Terashima K."/>
            <person name="Hibbett D.S."/>
            <person name="Grigoriev I.V."/>
        </authorList>
    </citation>
    <scope>NUCLEOTIDE SEQUENCE</scope>
    <source>
        <strain evidence="2">TFB10827</strain>
    </source>
</reference>
<organism evidence="2 3">
    <name type="scientific">Lentinula boryana</name>
    <dbReference type="NCBI Taxonomy" id="40481"/>
    <lineage>
        <taxon>Eukaryota</taxon>
        <taxon>Fungi</taxon>
        <taxon>Dikarya</taxon>
        <taxon>Basidiomycota</taxon>
        <taxon>Agaricomycotina</taxon>
        <taxon>Agaricomycetes</taxon>
        <taxon>Agaricomycetidae</taxon>
        <taxon>Agaricales</taxon>
        <taxon>Marasmiineae</taxon>
        <taxon>Omphalotaceae</taxon>
        <taxon>Lentinula</taxon>
    </lineage>
</organism>
<gene>
    <name evidence="2" type="ORF">F5050DRAFT_1714885</name>
</gene>
<evidence type="ECO:0000313" key="3">
    <source>
        <dbReference type="Proteomes" id="UP001163828"/>
    </source>
</evidence>
<name>A0ABQ8Q3G6_9AGAR</name>
<feature type="region of interest" description="Disordered" evidence="1">
    <location>
        <begin position="177"/>
        <end position="215"/>
    </location>
</feature>
<evidence type="ECO:0000313" key="2">
    <source>
        <dbReference type="EMBL" id="KAJ3992940.1"/>
    </source>
</evidence>
<dbReference type="EMBL" id="MU790807">
    <property type="protein sequence ID" value="KAJ3992940.1"/>
    <property type="molecule type" value="Genomic_DNA"/>
</dbReference>
<dbReference type="Proteomes" id="UP001163828">
    <property type="component" value="Unassembled WGS sequence"/>
</dbReference>
<comment type="caution">
    <text evidence="2">The sequence shown here is derived from an EMBL/GenBank/DDBJ whole genome shotgun (WGS) entry which is preliminary data.</text>
</comment>
<feature type="compositionally biased region" description="Acidic residues" evidence="1">
    <location>
        <begin position="187"/>
        <end position="201"/>
    </location>
</feature>
<proteinExistence type="predicted"/>
<evidence type="ECO:0000256" key="1">
    <source>
        <dbReference type="SAM" id="MobiDB-lite"/>
    </source>
</evidence>
<sequence length="236" mass="26773">MRFRYSDHSSKRNYRRLQGEETIKVTKDFEEAKVCINSAVFELVRNVDNRIQTCMIPSLSSCFGFAKRFRYRNSSLSNLSTQSVMPRKVHSSLPSRRGDTFSAQREPSNDLHSSRQAPGIPPQTHSKKQARTRRELMDTVISNFEVTSLSVANGQSCRQFDNFCKVRAARLLLSQVPSQGRQCTSGIDDDTEDDRENDPEDFAYSTGHHPGSDDEEVLFCLHTPSKSRPLSPFDSA</sequence>